<evidence type="ECO:0000313" key="3">
    <source>
        <dbReference type="Proteomes" id="UP000245468"/>
    </source>
</evidence>
<dbReference type="PANTHER" id="PTHR46375">
    <property type="entry name" value="KELCH REPEAT AND BTB DOMAIN-CONTAINING PROTEIN 13-RELATED"/>
    <property type="match status" value="1"/>
</dbReference>
<reference evidence="3" key="1">
    <citation type="submission" date="2018-05" db="EMBL/GenBank/DDBJ databases">
        <title>Pseudarcicella sp. HME7025 Genome sequencing and assembly.</title>
        <authorList>
            <person name="Kim H."/>
            <person name="Kang H."/>
            <person name="Joh K."/>
        </authorList>
    </citation>
    <scope>NUCLEOTIDE SEQUENCE [LARGE SCALE GENOMIC DNA]</scope>
    <source>
        <strain evidence="3">HME7025</strain>
    </source>
</reference>
<dbReference type="KEGG" id="psez:HME7025_00756"/>
<keyword evidence="3" id="KW-1185">Reference proteome</keyword>
<dbReference type="EMBL" id="CP029346">
    <property type="protein sequence ID" value="AWL08627.1"/>
    <property type="molecule type" value="Genomic_DNA"/>
</dbReference>
<accession>A0A2S2DUZ1</accession>
<organism evidence="2 3">
    <name type="scientific">Aquirufa nivalisilvae</name>
    <dbReference type="NCBI Taxonomy" id="2516557"/>
    <lineage>
        <taxon>Bacteria</taxon>
        <taxon>Pseudomonadati</taxon>
        <taxon>Bacteroidota</taxon>
        <taxon>Cytophagia</taxon>
        <taxon>Cytophagales</taxon>
        <taxon>Flectobacillaceae</taxon>
        <taxon>Aquirufa</taxon>
    </lineage>
</organism>
<dbReference type="InterPro" id="IPR006652">
    <property type="entry name" value="Kelch_1"/>
</dbReference>
<dbReference type="InterPro" id="IPR052392">
    <property type="entry name" value="Kelch-BTB_domain-containing"/>
</dbReference>
<name>A0A2S2DUZ1_9BACT</name>
<dbReference type="SUPFAM" id="SSF117281">
    <property type="entry name" value="Kelch motif"/>
    <property type="match status" value="1"/>
</dbReference>
<feature type="signal peptide" evidence="1">
    <location>
        <begin position="1"/>
        <end position="18"/>
    </location>
</feature>
<proteinExistence type="predicted"/>
<dbReference type="AlphaFoldDB" id="A0A2S2DUZ1"/>
<sequence length="325" mass="36228">MKKFLLICLGLISWSVSAQDSSNSWNIITSQQPAQKRHESSMVECDGKFYALGGRGKRPIEEFDPKTSNWTVLADAPMEFHHFQAISFQHEIYVIGALTGNYPHEKPIPQFLIFNPKTKTWREGATIPANRLRGSVGVFTRGNKIYLVAGIMDGHYDGHVKWFDEYDTKTNTWKILPDAPRARDHFQAVMVGKDKAYVAGGRTSYAKIGKVLDLCMKEVDVFDFKSNQWSTLAEGLPTLRAGTSSIANGPYLVVMNGESVKQVPAHSEVEVLDTRTGTWSSLPNLLQGRHGTGVVYWKGKIYVVAGSANRGGGPELNEMECLSWR</sequence>
<gene>
    <name evidence="2" type="ORF">HME7025_00756</name>
</gene>
<dbReference type="SMART" id="SM00612">
    <property type="entry name" value="Kelch"/>
    <property type="match status" value="5"/>
</dbReference>
<feature type="chain" id="PRO_5015726964" description="Galactose oxidase" evidence="1">
    <location>
        <begin position="19"/>
        <end position="325"/>
    </location>
</feature>
<dbReference type="OrthoDB" id="996574at2"/>
<dbReference type="RefSeq" id="WP_109322364.1">
    <property type="nucleotide sequence ID" value="NZ_CP029346.1"/>
</dbReference>
<dbReference type="Proteomes" id="UP000245468">
    <property type="component" value="Chromosome"/>
</dbReference>
<dbReference type="InterPro" id="IPR015915">
    <property type="entry name" value="Kelch-typ_b-propeller"/>
</dbReference>
<evidence type="ECO:0000313" key="2">
    <source>
        <dbReference type="EMBL" id="AWL08627.1"/>
    </source>
</evidence>
<evidence type="ECO:0000256" key="1">
    <source>
        <dbReference type="SAM" id="SignalP"/>
    </source>
</evidence>
<keyword evidence="1" id="KW-0732">Signal</keyword>
<dbReference type="Pfam" id="PF24681">
    <property type="entry name" value="Kelch_KLHDC2_KLHL20_DRC7"/>
    <property type="match status" value="1"/>
</dbReference>
<protein>
    <recommendedName>
        <fullName evidence="4">Galactose oxidase</fullName>
    </recommendedName>
</protein>
<dbReference type="PANTHER" id="PTHR46375:SF3">
    <property type="entry name" value="KELCH REPEAT AND BTB DOMAIN-CONTAINING PROTEIN 13"/>
    <property type="match status" value="1"/>
</dbReference>
<evidence type="ECO:0008006" key="4">
    <source>
        <dbReference type="Google" id="ProtNLM"/>
    </source>
</evidence>
<dbReference type="Gene3D" id="2.120.10.80">
    <property type="entry name" value="Kelch-type beta propeller"/>
    <property type="match status" value="2"/>
</dbReference>